<keyword evidence="4" id="KW-0967">Endosome</keyword>
<evidence type="ECO:0000256" key="6">
    <source>
        <dbReference type="ARBA" id="ARBA00023838"/>
    </source>
</evidence>
<dbReference type="EMBL" id="JASSZA010000011">
    <property type="protein sequence ID" value="KAK2097636.1"/>
    <property type="molecule type" value="Genomic_DNA"/>
</dbReference>
<evidence type="ECO:0000256" key="4">
    <source>
        <dbReference type="ARBA" id="ARBA00022753"/>
    </source>
</evidence>
<accession>A0ABQ9UKN6</accession>
<proteinExistence type="inferred from homology"/>
<comment type="caution">
    <text evidence="7">The sequence shown here is derived from an EMBL/GenBank/DDBJ whole genome shotgun (WGS) entry which is preliminary data.</text>
</comment>
<gene>
    <name evidence="7" type="ORF">P7K49_023087</name>
</gene>
<dbReference type="PANTHER" id="PTHR13673">
    <property type="entry name" value="ESOPHAGEAL CANCER ASSOCIATED PROTEIN"/>
    <property type="match status" value="1"/>
</dbReference>
<sequence length="237" mass="26524">MRQEESEAGIFLPACSLGHVLAMALFPHPRPHLGLNGLLPLQDHPEHGVLFLVRELLNVIQDYTWEDNSDEKIRIYTCVLHLLSAMSQETYLYHIDKGPYVGALEEGGGLDPLPAATLELASASWEQPPYVPDLLQDIPTQSILSLNKPASKDYQSQIGSRGSQAIFDRQGMKVNTSLEEDWEFMPGTILVLSSRREKFLHQLQFCRPAKSSGSILSNYGFSWFSRQVCVEGELLSP</sequence>
<evidence type="ECO:0000256" key="5">
    <source>
        <dbReference type="ARBA" id="ARBA00022927"/>
    </source>
</evidence>
<organism evidence="7 8">
    <name type="scientific">Saguinus oedipus</name>
    <name type="common">Cotton-top tamarin</name>
    <name type="synonym">Oedipomidas oedipus</name>
    <dbReference type="NCBI Taxonomy" id="9490"/>
    <lineage>
        <taxon>Eukaryota</taxon>
        <taxon>Metazoa</taxon>
        <taxon>Chordata</taxon>
        <taxon>Craniata</taxon>
        <taxon>Vertebrata</taxon>
        <taxon>Euteleostomi</taxon>
        <taxon>Mammalia</taxon>
        <taxon>Eutheria</taxon>
        <taxon>Euarchontoglires</taxon>
        <taxon>Primates</taxon>
        <taxon>Haplorrhini</taxon>
        <taxon>Platyrrhini</taxon>
        <taxon>Cebidae</taxon>
        <taxon>Callitrichinae</taxon>
        <taxon>Saguinus</taxon>
    </lineage>
</organism>
<keyword evidence="8" id="KW-1185">Reference proteome</keyword>
<dbReference type="InterPro" id="IPR029705">
    <property type="entry name" value="VPS35L"/>
</dbReference>
<comment type="subcellular location">
    <subcellularLocation>
        <location evidence="1">Endosome</location>
    </subcellularLocation>
</comment>
<name>A0ABQ9UKN6_SAGOE</name>
<evidence type="ECO:0000256" key="2">
    <source>
        <dbReference type="ARBA" id="ARBA00010704"/>
    </source>
</evidence>
<evidence type="ECO:0000256" key="3">
    <source>
        <dbReference type="ARBA" id="ARBA00022448"/>
    </source>
</evidence>
<keyword evidence="3" id="KW-0813">Transport</keyword>
<evidence type="ECO:0000313" key="7">
    <source>
        <dbReference type="EMBL" id="KAK2097636.1"/>
    </source>
</evidence>
<comment type="similarity">
    <text evidence="2">Belongs to the VPS35L family.</text>
</comment>
<reference evidence="7 8" key="1">
    <citation type="submission" date="2023-05" db="EMBL/GenBank/DDBJ databases">
        <title>B98-5 Cell Line De Novo Hybrid Assembly: An Optical Mapping Approach.</title>
        <authorList>
            <person name="Kananen K."/>
            <person name="Auerbach J.A."/>
            <person name="Kautto E."/>
            <person name="Blachly J.S."/>
        </authorList>
    </citation>
    <scope>NUCLEOTIDE SEQUENCE [LARGE SCALE GENOMIC DNA]</scope>
    <source>
        <strain evidence="7">B95-8</strain>
        <tissue evidence="7">Cell line</tissue>
    </source>
</reference>
<evidence type="ECO:0000256" key="1">
    <source>
        <dbReference type="ARBA" id="ARBA00004177"/>
    </source>
</evidence>
<evidence type="ECO:0000313" key="8">
    <source>
        <dbReference type="Proteomes" id="UP001266305"/>
    </source>
</evidence>
<dbReference type="Proteomes" id="UP001266305">
    <property type="component" value="Unassembled WGS sequence"/>
</dbReference>
<keyword evidence="5" id="KW-0653">Protein transport</keyword>
<dbReference type="PANTHER" id="PTHR13673:SF0">
    <property type="entry name" value="VPS35 ENDOSOMAL PROTEIN-SORTING FACTOR-LIKE"/>
    <property type="match status" value="1"/>
</dbReference>
<protein>
    <recommendedName>
        <fullName evidence="6">VPS35 endosomal protein-sorting factor-like</fullName>
    </recommendedName>
</protein>